<dbReference type="GO" id="GO:0016020">
    <property type="term" value="C:membrane"/>
    <property type="evidence" value="ECO:0007669"/>
    <property type="project" value="UniProtKB-SubCell"/>
</dbReference>
<dbReference type="PANTHER" id="PTHR35371:SF1">
    <property type="entry name" value="BLR7753 PROTEIN"/>
    <property type="match status" value="1"/>
</dbReference>
<keyword evidence="2 5" id="KW-0812">Transmembrane</keyword>
<comment type="subcellular location">
    <subcellularLocation>
        <location evidence="1">Membrane</location>
    </subcellularLocation>
</comment>
<dbReference type="PANTHER" id="PTHR35371">
    <property type="entry name" value="INNER MEMBRANE PROTEIN"/>
    <property type="match status" value="1"/>
</dbReference>
<dbReference type="SUPFAM" id="SSF161084">
    <property type="entry name" value="MAPEG domain-like"/>
    <property type="match status" value="1"/>
</dbReference>
<dbReference type="RefSeq" id="WP_007013216.1">
    <property type="nucleotide sequence ID" value="NZ_AGFM01000032.1"/>
</dbReference>
<sequence>MQIEFIMLAAVILLALVNIMWAGNARTKQYGLEWNMGPRDESLPPLNPLPARLLRAQANLYETLPLFIGALLGAAALGHLGWKTEVGSVLFFGGRLIYLPLYAAGIPKLRTLIWLVAMIGLLLTLWALAFG</sequence>
<dbReference type="Proteomes" id="UP000004030">
    <property type="component" value="Unassembled WGS sequence"/>
</dbReference>
<dbReference type="PATRIC" id="fig|1088721.3.peg.2279"/>
<reference evidence="6 7" key="1">
    <citation type="journal article" date="2012" name="J. Bacteriol.">
        <title>Genome sequence of benzo(a)pyrene-degrading bacterium Novosphingobium pentaromativorans US6-1.</title>
        <authorList>
            <person name="Luo Y.R."/>
            <person name="Kang S.G."/>
            <person name="Kim S.J."/>
            <person name="Kim M.R."/>
            <person name="Li N."/>
            <person name="Lee J.H."/>
            <person name="Kwon K.K."/>
        </authorList>
    </citation>
    <scope>NUCLEOTIDE SEQUENCE [LARGE SCALE GENOMIC DNA]</scope>
    <source>
        <strain evidence="6 7">US6-1</strain>
    </source>
</reference>
<evidence type="ECO:0000256" key="1">
    <source>
        <dbReference type="ARBA" id="ARBA00004370"/>
    </source>
</evidence>
<evidence type="ECO:0000313" key="6">
    <source>
        <dbReference type="EMBL" id="EHJ60743.1"/>
    </source>
</evidence>
<feature type="transmembrane region" description="Helical" evidence="5">
    <location>
        <begin position="112"/>
        <end position="130"/>
    </location>
</feature>
<name>G6ED80_9SPHN</name>
<dbReference type="eggNOG" id="COG3686">
    <property type="taxonomic scope" value="Bacteria"/>
</dbReference>
<keyword evidence="3 5" id="KW-1133">Transmembrane helix</keyword>
<protein>
    <submittedName>
        <fullName evidence="6">Inner membrane protein</fullName>
    </submittedName>
</protein>
<feature type="transmembrane region" description="Helical" evidence="5">
    <location>
        <begin position="89"/>
        <end position="106"/>
    </location>
</feature>
<evidence type="ECO:0000256" key="3">
    <source>
        <dbReference type="ARBA" id="ARBA00022989"/>
    </source>
</evidence>
<dbReference type="OrthoDB" id="7743618at2"/>
<evidence type="ECO:0000256" key="5">
    <source>
        <dbReference type="SAM" id="Phobius"/>
    </source>
</evidence>
<proteinExistence type="predicted"/>
<dbReference type="KEGG" id="npn:JI59_08595"/>
<evidence type="ECO:0000313" key="7">
    <source>
        <dbReference type="Proteomes" id="UP000004030"/>
    </source>
</evidence>
<dbReference type="InterPro" id="IPR001129">
    <property type="entry name" value="Membr-assoc_MAPEG"/>
</dbReference>
<dbReference type="EMBL" id="AGFM01000032">
    <property type="protein sequence ID" value="EHJ60743.1"/>
    <property type="molecule type" value="Genomic_DNA"/>
</dbReference>
<evidence type="ECO:0000256" key="4">
    <source>
        <dbReference type="ARBA" id="ARBA00023136"/>
    </source>
</evidence>
<dbReference type="Pfam" id="PF01124">
    <property type="entry name" value="MAPEG"/>
    <property type="match status" value="1"/>
</dbReference>
<keyword evidence="4 5" id="KW-0472">Membrane</keyword>
<feature type="transmembrane region" description="Helical" evidence="5">
    <location>
        <begin position="64"/>
        <end position="82"/>
    </location>
</feature>
<keyword evidence="7" id="KW-1185">Reference proteome</keyword>
<dbReference type="STRING" id="1088721.JI59_08595"/>
<dbReference type="InterPro" id="IPR023352">
    <property type="entry name" value="MAPEG-like_dom_sf"/>
</dbReference>
<accession>G6ED80</accession>
<evidence type="ECO:0000256" key="2">
    <source>
        <dbReference type="ARBA" id="ARBA00022692"/>
    </source>
</evidence>
<comment type="caution">
    <text evidence="6">The sequence shown here is derived from an EMBL/GenBank/DDBJ whole genome shotgun (WGS) entry which is preliminary data.</text>
</comment>
<dbReference type="Gene3D" id="1.20.120.550">
    <property type="entry name" value="Membrane associated eicosanoid/glutathione metabolism-like domain"/>
    <property type="match status" value="1"/>
</dbReference>
<gene>
    <name evidence="6" type="ORF">NSU_2301</name>
</gene>
<dbReference type="AlphaFoldDB" id="G6ED80"/>
<organism evidence="6 7">
    <name type="scientific">Novosphingobium pentaromativorans US6-1</name>
    <dbReference type="NCBI Taxonomy" id="1088721"/>
    <lineage>
        <taxon>Bacteria</taxon>
        <taxon>Pseudomonadati</taxon>
        <taxon>Pseudomonadota</taxon>
        <taxon>Alphaproteobacteria</taxon>
        <taxon>Sphingomonadales</taxon>
        <taxon>Sphingomonadaceae</taxon>
        <taxon>Novosphingobium</taxon>
    </lineage>
</organism>